<dbReference type="RefSeq" id="WP_069966670.1">
    <property type="nucleotide sequence ID" value="NZ_CM124774.1"/>
</dbReference>
<comment type="caution">
    <text evidence="1">The sequence shown here is derived from an EMBL/GenBank/DDBJ whole genome shotgun (WGS) entry which is preliminary data.</text>
</comment>
<dbReference type="AlphaFoldDB" id="A0A1E5QN14"/>
<dbReference type="OrthoDB" id="4393931at2"/>
<dbReference type="InterPro" id="IPR040837">
    <property type="entry name" value="Bact_RF_family7"/>
</dbReference>
<accession>A0A1E5QN14</accession>
<gene>
    <name evidence="1" type="ORF">BH720_08070</name>
</gene>
<organism evidence="1">
    <name type="scientific">Desertifilum tharense IPPAS B-1220</name>
    <dbReference type="NCBI Taxonomy" id="1781255"/>
    <lineage>
        <taxon>Bacteria</taxon>
        <taxon>Bacillati</taxon>
        <taxon>Cyanobacteriota</taxon>
        <taxon>Cyanophyceae</taxon>
        <taxon>Desertifilales</taxon>
        <taxon>Desertifilaceae</taxon>
        <taxon>Desertifilum</taxon>
    </lineage>
</organism>
<dbReference type="EMBL" id="MJGC01000045">
    <property type="protein sequence ID" value="OEJ75723.1"/>
    <property type="molecule type" value="Genomic_DNA"/>
</dbReference>
<proteinExistence type="predicted"/>
<name>A0A1E5QN14_9CYAN</name>
<dbReference type="STRING" id="1781255.BH720_08070"/>
<protein>
    <submittedName>
        <fullName evidence="1">Uncharacterized protein</fullName>
    </submittedName>
</protein>
<evidence type="ECO:0000313" key="1">
    <source>
        <dbReference type="EMBL" id="OEJ75723.1"/>
    </source>
</evidence>
<reference evidence="1" key="1">
    <citation type="submission" date="2016-09" db="EMBL/GenBank/DDBJ databases">
        <title>Draft genome of thermotolerant cyanobacterium Desertifilum sp. strain IPPAS B-1220.</title>
        <authorList>
            <person name="Sinetova M.A."/>
            <person name="Bolakhan K."/>
            <person name="Zayadan B.K."/>
            <person name="Mironov K.S."/>
            <person name="Ustinova V."/>
            <person name="Kupriyanova E.V."/>
            <person name="Sidorov R.A."/>
            <person name="Skrypnik A.N."/>
            <person name="Gogoleva N.E."/>
            <person name="Gogolev Y.V."/>
            <person name="Los D.A."/>
        </authorList>
    </citation>
    <scope>NUCLEOTIDE SEQUENCE [LARGE SCALE GENOMIC DNA]</scope>
    <source>
        <strain evidence="1">IPPAS B-1220</strain>
    </source>
</reference>
<sequence length="385" mass="43595">MPLLSLDQLANLTQTEEPSISIYLPTERRSKETRQNPIRFKNLIRQAEEQLIEQGLKTQEAHQLLQAAHELDTYDFWQHQSDGLAIFISPSLFRYYRLPLDFEELAVVSDRFHLKPLLSLFTGDGQFYLLALSQNQVRLFQGSRFSISEVELENVPQGIAEALRYDDPEQQLQFHTRTQPARAEGDRAAIFHGQGGGEDDAKENILRYFRKVNQGIDELLKGQQIPLVLAGVEYLQPIYREANTYPHLLDKGVTGNPDILKAEELHSPAWEAIEPYFQQAQQEVIERYQELAGTGQTSNALPEVVSAAYYQRVDSLLVPVGIQQWGAFDPQTNQVEVHSEQKVGDEDLIDLAAIHTLLNGGKVYAVEPEAVPNQEPVAAVFRYAS</sequence>
<dbReference type="Pfam" id="PF18849">
    <property type="entry name" value="baeRF_family7"/>
    <property type="match status" value="1"/>
</dbReference>